<feature type="compositionally biased region" description="Acidic residues" evidence="1">
    <location>
        <begin position="203"/>
        <end position="228"/>
    </location>
</feature>
<reference evidence="2" key="1">
    <citation type="submission" date="2020-12" db="EMBL/GenBank/DDBJ databases">
        <title>Bacterial taxonomy.</title>
        <authorList>
            <person name="Pan X."/>
        </authorList>
    </citation>
    <scope>NUCLEOTIDE SEQUENCE</scope>
    <source>
        <strain evidence="2">KCTC 52957</strain>
    </source>
</reference>
<proteinExistence type="predicted"/>
<dbReference type="AlphaFoldDB" id="A0A934IEX0"/>
<protein>
    <submittedName>
        <fullName evidence="2">Uncharacterized protein</fullName>
    </submittedName>
</protein>
<name>A0A934IEX0_9RHOB</name>
<dbReference type="RefSeq" id="WP_198915060.1">
    <property type="nucleotide sequence ID" value="NZ_JAEKPD010000002.1"/>
</dbReference>
<organism evidence="2 3">
    <name type="scientific">Palleronia pontilimi</name>
    <dbReference type="NCBI Taxonomy" id="1964209"/>
    <lineage>
        <taxon>Bacteria</taxon>
        <taxon>Pseudomonadati</taxon>
        <taxon>Pseudomonadota</taxon>
        <taxon>Alphaproteobacteria</taxon>
        <taxon>Rhodobacterales</taxon>
        <taxon>Roseobacteraceae</taxon>
        <taxon>Palleronia</taxon>
    </lineage>
</organism>
<dbReference type="EMBL" id="JAEKPD010000002">
    <property type="protein sequence ID" value="MBJ3761892.1"/>
    <property type="molecule type" value="Genomic_DNA"/>
</dbReference>
<dbReference type="Proteomes" id="UP000642488">
    <property type="component" value="Unassembled WGS sequence"/>
</dbReference>
<evidence type="ECO:0000313" key="2">
    <source>
        <dbReference type="EMBL" id="MBJ3761892.1"/>
    </source>
</evidence>
<gene>
    <name evidence="2" type="ORF">ILP92_03910</name>
</gene>
<evidence type="ECO:0000313" key="3">
    <source>
        <dbReference type="Proteomes" id="UP000642488"/>
    </source>
</evidence>
<feature type="region of interest" description="Disordered" evidence="1">
    <location>
        <begin position="151"/>
        <end position="235"/>
    </location>
</feature>
<comment type="caution">
    <text evidence="2">The sequence shown here is derived from an EMBL/GenBank/DDBJ whole genome shotgun (WGS) entry which is preliminary data.</text>
</comment>
<accession>A0A934IEX0</accession>
<evidence type="ECO:0000256" key="1">
    <source>
        <dbReference type="SAM" id="MobiDB-lite"/>
    </source>
</evidence>
<keyword evidence="3" id="KW-1185">Reference proteome</keyword>
<sequence length="235" mass="24573">MTFVISGDVDIEITVSETAKGDLDMTLSVLNDDGAAGDIKNVSFDFADPDLLDGLIAKGANISKSSPNENAFDNPGKGPGFKGGKTNDPEAQDVSVKLGPAGRGSDEPDETSFTLSHPQFDLSLLDIEAMDFTVVLEDAEASDASVTIGGSAPAATEMDEPPQEQPPAEDATQDAPPQAEVLEDETQVDYGDLGTGLDGAVTGDDDLLLLDPLTEEQQADFDTPEDPFQDPLEVA</sequence>
<feature type="region of interest" description="Disordered" evidence="1">
    <location>
        <begin position="63"/>
        <end position="114"/>
    </location>
</feature>